<comment type="catalytic activity">
    <reaction evidence="6">
        <text>glyoxylate + acetyl-CoA + H2O = (S)-malate + CoA + H(+)</text>
        <dbReference type="Rhea" id="RHEA:18181"/>
        <dbReference type="ChEBI" id="CHEBI:15377"/>
        <dbReference type="ChEBI" id="CHEBI:15378"/>
        <dbReference type="ChEBI" id="CHEBI:15589"/>
        <dbReference type="ChEBI" id="CHEBI:36655"/>
        <dbReference type="ChEBI" id="CHEBI:57287"/>
        <dbReference type="ChEBI" id="CHEBI:57288"/>
        <dbReference type="EC" id="2.3.3.9"/>
    </reaction>
</comment>
<dbReference type="SUPFAM" id="SSF49785">
    <property type="entry name" value="Galactose-binding domain-like"/>
    <property type="match status" value="2"/>
</dbReference>
<evidence type="ECO:0000259" key="11">
    <source>
        <dbReference type="Pfam" id="PF20659"/>
    </source>
</evidence>
<dbReference type="InterPro" id="IPR048355">
    <property type="entry name" value="MS_C"/>
</dbReference>
<dbReference type="Pfam" id="PF01274">
    <property type="entry name" value="MS_TIM-barrel"/>
    <property type="match status" value="2"/>
</dbReference>
<dbReference type="OrthoDB" id="10266039at2759"/>
<dbReference type="InterPro" id="IPR046363">
    <property type="entry name" value="MS_N_TIM-barrel_dom"/>
</dbReference>
<keyword evidence="8" id="KW-0812">Transmembrane</keyword>
<evidence type="ECO:0000256" key="8">
    <source>
        <dbReference type="SAM" id="Phobius"/>
    </source>
</evidence>
<dbReference type="Proteomes" id="UP000011083">
    <property type="component" value="Unassembled WGS sequence"/>
</dbReference>
<proteinExistence type="inferred from homology"/>
<dbReference type="GeneID" id="14920600"/>
<keyword evidence="13" id="KW-1185">Reference proteome</keyword>
<dbReference type="InterPro" id="IPR044856">
    <property type="entry name" value="Malate_synth_C_sf"/>
</dbReference>
<organism evidence="12 13">
    <name type="scientific">Acanthamoeba castellanii (strain ATCC 30010 / Neff)</name>
    <dbReference type="NCBI Taxonomy" id="1257118"/>
    <lineage>
        <taxon>Eukaryota</taxon>
        <taxon>Amoebozoa</taxon>
        <taxon>Discosea</taxon>
        <taxon>Longamoebia</taxon>
        <taxon>Centramoebida</taxon>
        <taxon>Acanthamoebidae</taxon>
        <taxon>Acanthamoeba</taxon>
    </lineage>
</organism>
<dbReference type="AlphaFoldDB" id="L8H2M4"/>
<evidence type="ECO:0000256" key="4">
    <source>
        <dbReference type="ARBA" id="ARBA00022532"/>
    </source>
</evidence>
<evidence type="ECO:0000259" key="9">
    <source>
        <dbReference type="Pfam" id="PF01274"/>
    </source>
</evidence>
<dbReference type="EC" id="2.3.3.9" evidence="2"/>
<gene>
    <name evidence="12" type="ORF">ACA1_201370</name>
</gene>
<dbReference type="STRING" id="1257118.L8H2M4"/>
<dbReference type="InterPro" id="IPR008979">
    <property type="entry name" value="Galactose-bd-like_sf"/>
</dbReference>
<evidence type="ECO:0000256" key="3">
    <source>
        <dbReference type="ARBA" id="ARBA00022435"/>
    </source>
</evidence>
<protein>
    <recommendedName>
        <fullName evidence="2">malate synthase</fullName>
        <ecNumber evidence="2">2.3.3.9</ecNumber>
    </recommendedName>
</protein>
<feature type="transmembrane region" description="Helical" evidence="8">
    <location>
        <begin position="380"/>
        <end position="401"/>
    </location>
</feature>
<reference evidence="12 13" key="1">
    <citation type="journal article" date="2013" name="Genome Biol.">
        <title>Genome of Acanthamoeba castellanii highlights extensive lateral gene transfer and early evolution of tyrosine kinase signaling.</title>
        <authorList>
            <person name="Clarke M."/>
            <person name="Lohan A.J."/>
            <person name="Liu B."/>
            <person name="Lagkouvardos I."/>
            <person name="Roy S."/>
            <person name="Zafar N."/>
            <person name="Bertelli C."/>
            <person name="Schilde C."/>
            <person name="Kianianmomeni A."/>
            <person name="Burglin T.R."/>
            <person name="Frech C."/>
            <person name="Turcotte B."/>
            <person name="Kopec K.O."/>
            <person name="Synnott J.M."/>
            <person name="Choo C."/>
            <person name="Paponov I."/>
            <person name="Finkler A."/>
            <person name="Soon Heng Tan C."/>
            <person name="Hutchins A.P."/>
            <person name="Weinmeier T."/>
            <person name="Rattei T."/>
            <person name="Chu J.S."/>
            <person name="Gimenez G."/>
            <person name="Irimia M."/>
            <person name="Rigden D.J."/>
            <person name="Fitzpatrick D.A."/>
            <person name="Lorenzo-Morales J."/>
            <person name="Bateman A."/>
            <person name="Chiu C.H."/>
            <person name="Tang P."/>
            <person name="Hegemann P."/>
            <person name="Fromm H."/>
            <person name="Raoult D."/>
            <person name="Greub G."/>
            <person name="Miranda-Saavedra D."/>
            <person name="Chen N."/>
            <person name="Nash P."/>
            <person name="Ginger M.L."/>
            <person name="Horn M."/>
            <person name="Schaap P."/>
            <person name="Caler L."/>
            <person name="Loftus B."/>
        </authorList>
    </citation>
    <scope>NUCLEOTIDE SEQUENCE [LARGE SCALE GENOMIC DNA]</scope>
    <source>
        <strain evidence="12 13">Neff</strain>
    </source>
</reference>
<name>L8H2M4_ACACF</name>
<feature type="domain" description="Malate synthase TIM barrel" evidence="9">
    <location>
        <begin position="230"/>
        <end position="379"/>
    </location>
</feature>
<keyword evidence="8" id="KW-1133">Transmembrane helix</keyword>
<dbReference type="GO" id="GO:0005737">
    <property type="term" value="C:cytoplasm"/>
    <property type="evidence" value="ECO:0007669"/>
    <property type="project" value="TreeGrafter"/>
</dbReference>
<sequence>MAAAAQVSREGPIPAFDEYVPPAYLAALRSHPSMVTVGGVEGLQLATAPEAYADLLSPQALNFAVDLYRRSLTFQHALQPALAHRKMKRNCLNRAASALAEASSQHKNQAKVALQDVRLDDGTVALGYRPDTKGLRDDLSWKVAPIPASFARFHDTITAPPAALPIAKALGCGVHFLMVDFEDSSTVAYESLLAGLHACTLANRRQLVATSPKGKRYAVTDDGKPISTEMLLRFEGLHLPNAHFLVDGFPMPAHIVTIALYLYHNWQPLQRIGKTPAFYIPKLETFEEAAYLAELFRAAEAQLSTASRGAYRPGALRCLAIVENVFAAYQKEEILFALRDYIVGLNCGWHDYMASIGAVHQNLPSFTMAPKSNLRSSSHYIVIITFTFTFTFIFFIVFHHLEAYQMGVVDACKRRSAIPIGGMNGMVPPRGPHAKASWERIVPAFAQDFNVQVDRGLEGCWLAMPKLAPVILKLIADMEERKRKQSPEQRKAEHMKIVERIRQITHEKMLVSGLDYEVSKEEDCERNLSDAIQYLTSYLAGNGYVPITKTFPDGVPVTLVEDAATLERSRRELWSMLRYGKEVLLANGQKVPLSRELLDKLVKRVVQKVKANKLDVPFNAHTKIPLDVAVHIVYQLVTSPQPADYFTVFATRYLLAPFKLDLMEVERLGNVDRFPFLRMDNLMKGAELLFISNESFAPASNLLKETYPIFVPHSFGSEGQIYDGWETVRHNMYPPDFVILKLDAPSFVHGVNIDTAHFDGNYAPGGSVEGLVLVERNKRLLQKWVTLVPHSLLKGNSRNYFASIATTVPVVSVKLNNFPDGGIARLQLFGAKTDEKVADMSNAEWTHLVAHEWIGKLQPTTGFPAHFQPPENSALDVAPPAPVTERQLKEALPSSFAWGKGDGLVDVVSVDAPGGGGKVVASSSAHYSVPSNMLKAPRALNMGDGWETARMRGQPDYGVFHLEGPVLSDYNWTLFKLSQECVIKKIGVDTLHFKHNNPIAFSLEGCYEPGLTKDNYHSRGIKWTSLVKPKALQPHLEHPFDAEHEGRVTHVLLKIYPCGGISRLRLFGKPAKASAL</sequence>
<dbReference type="InterPro" id="IPR011076">
    <property type="entry name" value="Malate_synth_sf"/>
</dbReference>
<evidence type="ECO:0000256" key="6">
    <source>
        <dbReference type="ARBA" id="ARBA00047918"/>
    </source>
</evidence>
<dbReference type="RefSeq" id="XP_004341864.1">
    <property type="nucleotide sequence ID" value="XM_004341816.1"/>
</dbReference>
<feature type="domain" description="Allantoicase" evidence="10">
    <location>
        <begin position="685"/>
        <end position="832"/>
    </location>
</feature>
<evidence type="ECO:0000256" key="1">
    <source>
        <dbReference type="ARBA" id="ARBA00006394"/>
    </source>
</evidence>
<dbReference type="PANTHER" id="PTHR42902">
    <property type="entry name" value="MALATE SYNTHASE"/>
    <property type="match status" value="1"/>
</dbReference>
<evidence type="ECO:0000256" key="2">
    <source>
        <dbReference type="ARBA" id="ARBA00012636"/>
    </source>
</evidence>
<dbReference type="InterPro" id="IPR015908">
    <property type="entry name" value="Allantoicase_dom"/>
</dbReference>
<keyword evidence="5" id="KW-0808">Transferase</keyword>
<dbReference type="KEGG" id="acan:ACA1_201370"/>
<evidence type="ECO:0000313" key="12">
    <source>
        <dbReference type="EMBL" id="ELR19769.1"/>
    </source>
</evidence>
<dbReference type="SUPFAM" id="SSF51645">
    <property type="entry name" value="Malate synthase G"/>
    <property type="match status" value="1"/>
</dbReference>
<dbReference type="GO" id="GO:0006097">
    <property type="term" value="P:glyoxylate cycle"/>
    <property type="evidence" value="ECO:0007669"/>
    <property type="project" value="UniProtKB-KW"/>
</dbReference>
<dbReference type="EMBL" id="KB007932">
    <property type="protein sequence ID" value="ELR19769.1"/>
    <property type="molecule type" value="Genomic_DNA"/>
</dbReference>
<dbReference type="Pfam" id="PF20659">
    <property type="entry name" value="MS_C"/>
    <property type="match status" value="1"/>
</dbReference>
<keyword evidence="8" id="KW-0472">Membrane</keyword>
<feature type="domain" description="Malate synthase C-terminal" evidence="11">
    <location>
        <begin position="520"/>
        <end position="647"/>
    </location>
</feature>
<dbReference type="GO" id="GO:0006099">
    <property type="term" value="P:tricarboxylic acid cycle"/>
    <property type="evidence" value="ECO:0007669"/>
    <property type="project" value="UniProtKB-KW"/>
</dbReference>
<dbReference type="Gene3D" id="3.20.20.360">
    <property type="entry name" value="Malate synthase, domain 3"/>
    <property type="match status" value="1"/>
</dbReference>
<evidence type="ECO:0000256" key="5">
    <source>
        <dbReference type="ARBA" id="ARBA00022679"/>
    </source>
</evidence>
<evidence type="ECO:0000259" key="10">
    <source>
        <dbReference type="Pfam" id="PF03561"/>
    </source>
</evidence>
<feature type="active site" description="Proton donor" evidence="7">
    <location>
        <position position="562"/>
    </location>
</feature>
<dbReference type="PANTHER" id="PTHR42902:SF1">
    <property type="entry name" value="MALATE SYNTHASE 1-RELATED"/>
    <property type="match status" value="1"/>
</dbReference>
<dbReference type="Gene3D" id="2.60.120.260">
    <property type="entry name" value="Galactose-binding domain-like"/>
    <property type="match status" value="2"/>
</dbReference>
<dbReference type="VEuPathDB" id="AmoebaDB:ACA1_201370"/>
<feature type="domain" description="Allantoicase" evidence="10">
    <location>
        <begin position="916"/>
        <end position="1070"/>
    </location>
</feature>
<dbReference type="GO" id="GO:0004037">
    <property type="term" value="F:allantoicase activity"/>
    <property type="evidence" value="ECO:0007669"/>
    <property type="project" value="InterPro"/>
</dbReference>
<comment type="similarity">
    <text evidence="1">Belongs to the malate synthase family.</text>
</comment>
<feature type="active site" description="Proton acceptor" evidence="7">
    <location>
        <position position="233"/>
    </location>
</feature>
<keyword evidence="3" id="KW-0329">Glyoxylate bypass</keyword>
<dbReference type="GO" id="GO:0000256">
    <property type="term" value="P:allantoin catabolic process"/>
    <property type="evidence" value="ECO:0007669"/>
    <property type="project" value="InterPro"/>
</dbReference>
<accession>L8H2M4</accession>
<feature type="domain" description="Malate synthase TIM barrel" evidence="9">
    <location>
        <begin position="399"/>
        <end position="493"/>
    </location>
</feature>
<dbReference type="InterPro" id="IPR006252">
    <property type="entry name" value="Malate_synthA"/>
</dbReference>
<evidence type="ECO:0000313" key="13">
    <source>
        <dbReference type="Proteomes" id="UP000011083"/>
    </source>
</evidence>
<keyword evidence="4" id="KW-0816">Tricarboxylic acid cycle</keyword>
<evidence type="ECO:0000256" key="7">
    <source>
        <dbReference type="PIRSR" id="PIRSR601465-50"/>
    </source>
</evidence>
<dbReference type="Pfam" id="PF03561">
    <property type="entry name" value="Allantoicase"/>
    <property type="match status" value="2"/>
</dbReference>
<dbReference type="Gene3D" id="1.20.1220.12">
    <property type="entry name" value="Malate synthase, domain III"/>
    <property type="match status" value="1"/>
</dbReference>
<dbReference type="InterPro" id="IPR001465">
    <property type="entry name" value="Malate_synthase_TIM"/>
</dbReference>
<dbReference type="GO" id="GO:0004474">
    <property type="term" value="F:malate synthase activity"/>
    <property type="evidence" value="ECO:0007669"/>
    <property type="project" value="UniProtKB-EC"/>
</dbReference>